<dbReference type="PANTHER" id="PTHR12110">
    <property type="entry name" value="HYDROXYPYRUVATE ISOMERASE"/>
    <property type="match status" value="1"/>
</dbReference>
<sequence>MKLKFVPVLALFVALAALLSFAPSKEYIPQIGLVAPIDQDSLVYAAGFRMIGETVSRMVSPALSEEQFKQNLSRMKKAKCKVYLCNILFTGKIKIAGPNVNDARVVAYVDSVFARAQQANIPFIVLGSGGARRIPEGYDAQKAQADFVVLCRKMAVAAQKHGIMIAIENLNSSETNFLNTVKSAAEVVRAVNHPNFKLNADIFHMLRESESPQSIIDAKDILVHCEIAEKQNRSFPGVQGEDFKPYLRALRKAKYKGNVFIEGNTTSPRTDIPLAFNYLTKQIKEVYAER</sequence>
<protein>
    <submittedName>
        <fullName evidence="2">Sugar phosphate isomerase/epimerase</fullName>
    </submittedName>
</protein>
<dbReference type="SUPFAM" id="SSF51658">
    <property type="entry name" value="Xylose isomerase-like"/>
    <property type="match status" value="1"/>
</dbReference>
<dbReference type="InterPro" id="IPR013022">
    <property type="entry name" value="Xyl_isomerase-like_TIM-brl"/>
</dbReference>
<dbReference type="Gene3D" id="3.20.20.150">
    <property type="entry name" value="Divalent-metal-dependent TIM barrel enzymes"/>
    <property type="match status" value="1"/>
</dbReference>
<keyword evidence="3" id="KW-1185">Reference proteome</keyword>
<keyword evidence="2" id="KW-0413">Isomerase</keyword>
<dbReference type="RefSeq" id="WP_139516489.1">
    <property type="nucleotide sequence ID" value="NZ_CP040896.1"/>
</dbReference>
<reference evidence="2 3" key="1">
    <citation type="submission" date="2019-06" db="EMBL/GenBank/DDBJ databases">
        <authorList>
            <person name="Srinivasan S."/>
        </authorList>
    </citation>
    <scope>NUCLEOTIDE SEQUENCE [LARGE SCALE GENOMIC DNA]</scope>
    <source>
        <strain evidence="2 3">17J68-5</strain>
    </source>
</reference>
<dbReference type="EMBL" id="CP040896">
    <property type="protein sequence ID" value="QDA61315.1"/>
    <property type="molecule type" value="Genomic_DNA"/>
</dbReference>
<dbReference type="OrthoDB" id="9814946at2"/>
<feature type="domain" description="Xylose isomerase-like TIM barrel" evidence="1">
    <location>
        <begin position="44"/>
        <end position="268"/>
    </location>
</feature>
<evidence type="ECO:0000313" key="2">
    <source>
        <dbReference type="EMBL" id="QDA61315.1"/>
    </source>
</evidence>
<evidence type="ECO:0000313" key="3">
    <source>
        <dbReference type="Proteomes" id="UP000305398"/>
    </source>
</evidence>
<dbReference type="Proteomes" id="UP000305398">
    <property type="component" value="Chromosome"/>
</dbReference>
<dbReference type="InterPro" id="IPR050312">
    <property type="entry name" value="IolE/XylAMocC-like"/>
</dbReference>
<organism evidence="2 3">
    <name type="scientific">Hymenobacter jejuensis</name>
    <dbReference type="NCBI Taxonomy" id="2502781"/>
    <lineage>
        <taxon>Bacteria</taxon>
        <taxon>Pseudomonadati</taxon>
        <taxon>Bacteroidota</taxon>
        <taxon>Cytophagia</taxon>
        <taxon>Cytophagales</taxon>
        <taxon>Hymenobacteraceae</taxon>
        <taxon>Hymenobacter</taxon>
    </lineage>
</organism>
<name>A0A5B8A3T5_9BACT</name>
<gene>
    <name evidence="2" type="ORF">FHG12_14975</name>
</gene>
<dbReference type="KEGG" id="hyj:FHG12_14975"/>
<dbReference type="Pfam" id="PF01261">
    <property type="entry name" value="AP_endonuc_2"/>
    <property type="match status" value="1"/>
</dbReference>
<accession>A0A5B8A3T5</accession>
<proteinExistence type="predicted"/>
<dbReference type="PANTHER" id="PTHR12110:SF21">
    <property type="entry name" value="XYLOSE ISOMERASE-LIKE TIM BARREL DOMAIN-CONTAINING PROTEIN"/>
    <property type="match status" value="1"/>
</dbReference>
<dbReference type="GO" id="GO:0016853">
    <property type="term" value="F:isomerase activity"/>
    <property type="evidence" value="ECO:0007669"/>
    <property type="project" value="UniProtKB-KW"/>
</dbReference>
<dbReference type="InterPro" id="IPR036237">
    <property type="entry name" value="Xyl_isomerase-like_sf"/>
</dbReference>
<evidence type="ECO:0000259" key="1">
    <source>
        <dbReference type="Pfam" id="PF01261"/>
    </source>
</evidence>
<dbReference type="AlphaFoldDB" id="A0A5B8A3T5"/>